<feature type="coiled-coil region" evidence="1">
    <location>
        <begin position="101"/>
        <end position="128"/>
    </location>
</feature>
<feature type="transmembrane region" description="Helical" evidence="2">
    <location>
        <begin position="80"/>
        <end position="99"/>
    </location>
</feature>
<proteinExistence type="predicted"/>
<gene>
    <name evidence="3" type="ORF">IPL58_15470</name>
</gene>
<dbReference type="AlphaFoldDB" id="A0A9D7K6R7"/>
<accession>A0A9D7K6R7</accession>
<keyword evidence="1" id="KW-0175">Coiled coil</keyword>
<dbReference type="InterPro" id="IPR009937">
    <property type="entry name" value="Phage_holin_3_6"/>
</dbReference>
<protein>
    <submittedName>
        <fullName evidence="3">Phage holin family protein</fullName>
    </submittedName>
</protein>
<evidence type="ECO:0000313" key="4">
    <source>
        <dbReference type="Proteomes" id="UP000886689"/>
    </source>
</evidence>
<organism evidence="3 4">
    <name type="scientific">Candidatus Proximibacter danicus</name>
    <dbReference type="NCBI Taxonomy" id="2954365"/>
    <lineage>
        <taxon>Bacteria</taxon>
        <taxon>Pseudomonadati</taxon>
        <taxon>Pseudomonadota</taxon>
        <taxon>Betaproteobacteria</taxon>
        <taxon>Candidatus Proximibacter</taxon>
    </lineage>
</organism>
<evidence type="ECO:0000256" key="2">
    <source>
        <dbReference type="SAM" id="Phobius"/>
    </source>
</evidence>
<sequence>MSPTPGTGEAGGLFAALRNTATTLVATARTRVELAGNELEIERLRLVRALIFGIAALFCFGVGALLLIGLVLVLHWESRVFVLSSFGIGFLVSGALLYLGMKRANGRRQAFAATIAELEEDLRQLRAATGHAKSPD</sequence>
<keyword evidence="2" id="KW-1133">Transmembrane helix</keyword>
<evidence type="ECO:0000313" key="3">
    <source>
        <dbReference type="EMBL" id="MBK8525306.1"/>
    </source>
</evidence>
<name>A0A9D7K6R7_9PROT</name>
<keyword evidence="2" id="KW-0812">Transmembrane</keyword>
<feature type="transmembrane region" description="Helical" evidence="2">
    <location>
        <begin position="49"/>
        <end position="74"/>
    </location>
</feature>
<dbReference type="Pfam" id="PF07332">
    <property type="entry name" value="Phage_holin_3_6"/>
    <property type="match status" value="1"/>
</dbReference>
<dbReference type="EMBL" id="JADJUC010000028">
    <property type="protein sequence ID" value="MBK8525306.1"/>
    <property type="molecule type" value="Genomic_DNA"/>
</dbReference>
<comment type="caution">
    <text evidence="3">The sequence shown here is derived from an EMBL/GenBank/DDBJ whole genome shotgun (WGS) entry which is preliminary data.</text>
</comment>
<evidence type="ECO:0000256" key="1">
    <source>
        <dbReference type="SAM" id="Coils"/>
    </source>
</evidence>
<keyword evidence="2" id="KW-0472">Membrane</keyword>
<reference evidence="3" key="1">
    <citation type="submission" date="2020-10" db="EMBL/GenBank/DDBJ databases">
        <title>Connecting structure to function with the recovery of over 1000 high-quality activated sludge metagenome-assembled genomes encoding full-length rRNA genes using long-read sequencing.</title>
        <authorList>
            <person name="Singleton C.M."/>
            <person name="Petriglieri F."/>
            <person name="Kristensen J.M."/>
            <person name="Kirkegaard R.H."/>
            <person name="Michaelsen T.Y."/>
            <person name="Andersen M.H."/>
            <person name="Karst S.M."/>
            <person name="Dueholm M.S."/>
            <person name="Nielsen P.H."/>
            <person name="Albertsen M."/>
        </authorList>
    </citation>
    <scope>NUCLEOTIDE SEQUENCE</scope>
    <source>
        <strain evidence="3">Hirt_18-Q3-R61-65_BATAC.395</strain>
    </source>
</reference>
<dbReference type="Proteomes" id="UP000886689">
    <property type="component" value="Unassembled WGS sequence"/>
</dbReference>